<dbReference type="FunCoup" id="A0A7M7JKQ1">
    <property type="interactions" value="854"/>
</dbReference>
<dbReference type="OMA" id="YGIREQH"/>
<protein>
    <recommendedName>
        <fullName evidence="3 14">NADH dehydrogenase [ubiquinone] 1 alpha subcomplex subunit 13</fullName>
    </recommendedName>
</protein>
<evidence type="ECO:0000256" key="1">
    <source>
        <dbReference type="ARBA" id="ARBA00004298"/>
    </source>
</evidence>
<keyword evidence="16" id="KW-1185">Reference proteome</keyword>
<organism evidence="15 16">
    <name type="scientific">Varroa destructor</name>
    <name type="common">Honeybee mite</name>
    <dbReference type="NCBI Taxonomy" id="109461"/>
    <lineage>
        <taxon>Eukaryota</taxon>
        <taxon>Metazoa</taxon>
        <taxon>Ecdysozoa</taxon>
        <taxon>Arthropoda</taxon>
        <taxon>Chelicerata</taxon>
        <taxon>Arachnida</taxon>
        <taxon>Acari</taxon>
        <taxon>Parasitiformes</taxon>
        <taxon>Mesostigmata</taxon>
        <taxon>Gamasina</taxon>
        <taxon>Dermanyssoidea</taxon>
        <taxon>Varroidae</taxon>
        <taxon>Varroa</taxon>
    </lineage>
</organism>
<evidence type="ECO:0000256" key="8">
    <source>
        <dbReference type="ARBA" id="ARBA00022982"/>
    </source>
</evidence>
<evidence type="ECO:0000256" key="9">
    <source>
        <dbReference type="ARBA" id="ARBA00022989"/>
    </source>
</evidence>
<sequence>MAQTRYKQDMPPPGGYAKISIERILPRSYFKSPYMIGGSLLATLIMYKEYLKNRDRLRLWNLETNDVFVSLQPFLVAERDRAYLKHIRKNYEEEKLIMKDVPEWEVGTFYGEKIYKTAPPDYHMNEGIDQLYVHCSPYDLNYQWNYGNMTYHIPVEYKYKPKENIKIN</sequence>
<keyword evidence="7 14" id="KW-0999">Mitochondrion inner membrane</keyword>
<keyword evidence="10 14" id="KW-0496">Mitochondrion</keyword>
<evidence type="ECO:0000256" key="4">
    <source>
        <dbReference type="ARBA" id="ARBA00022448"/>
    </source>
</evidence>
<evidence type="ECO:0000256" key="12">
    <source>
        <dbReference type="ARBA" id="ARBA00045908"/>
    </source>
</evidence>
<evidence type="ECO:0000256" key="14">
    <source>
        <dbReference type="RuleBase" id="RU368034"/>
    </source>
</evidence>
<dbReference type="InParanoid" id="A0A7M7JKQ1"/>
<dbReference type="OrthoDB" id="3308at2759"/>
<reference evidence="15" key="1">
    <citation type="submission" date="2021-01" db="UniProtKB">
        <authorList>
            <consortium name="EnsemblMetazoa"/>
        </authorList>
    </citation>
    <scope>IDENTIFICATION</scope>
</reference>
<name>A0A7M7JKQ1_VARDE</name>
<dbReference type="CTD" id="31578"/>
<comment type="function">
    <text evidence="14">Complex I functions in the transfer of electrons from NADH to the respiratory chain. Accessory subunit of the mitochondrial membrane respiratory chain NADH dehydrogenase (Complex I), that is believed not to be involved in catalysis.</text>
</comment>
<evidence type="ECO:0000256" key="5">
    <source>
        <dbReference type="ARBA" id="ARBA00022660"/>
    </source>
</evidence>
<comment type="subunit">
    <text evidence="13">Complex I is composed of 45 different subunits. Interacts with CARD15, but not with CARD4. Interacts with STAT3, but not with STAT1, STAT2 and STAT5A. Interacts with OLFM4.</text>
</comment>
<evidence type="ECO:0000256" key="7">
    <source>
        <dbReference type="ARBA" id="ARBA00022792"/>
    </source>
</evidence>
<dbReference type="Pfam" id="PF06212">
    <property type="entry name" value="GRIM-19"/>
    <property type="match status" value="1"/>
</dbReference>
<dbReference type="PANTHER" id="PTHR12966:SF0">
    <property type="entry name" value="NADH DEHYDROGENASE [UBIQUINONE] 1 ALPHA SUBCOMPLEX SUBUNIT 13"/>
    <property type="match status" value="1"/>
</dbReference>
<dbReference type="EnsemblMetazoa" id="XM_022797924">
    <property type="protein sequence ID" value="XP_022653659"/>
    <property type="gene ID" value="LOC111247240"/>
</dbReference>
<evidence type="ECO:0000256" key="10">
    <source>
        <dbReference type="ARBA" id="ARBA00023128"/>
    </source>
</evidence>
<evidence type="ECO:0000313" key="15">
    <source>
        <dbReference type="EnsemblMetazoa" id="XP_022653659"/>
    </source>
</evidence>
<dbReference type="GO" id="GO:0005743">
    <property type="term" value="C:mitochondrial inner membrane"/>
    <property type="evidence" value="ECO:0007669"/>
    <property type="project" value="UniProtKB-SubCell"/>
</dbReference>
<dbReference type="InterPro" id="IPR009346">
    <property type="entry name" value="GRIM-19"/>
</dbReference>
<dbReference type="PANTHER" id="PTHR12966">
    <property type="entry name" value="NADH DEHYDROGENASE UBIQUINONE 1 ALPHA SUBCOMPLEX SUBUNIT 13"/>
    <property type="match status" value="1"/>
</dbReference>
<comment type="similarity">
    <text evidence="2 14">Belongs to the complex I NDUFA13 subunit family.</text>
</comment>
<keyword evidence="6" id="KW-0812">Transmembrane</keyword>
<keyword evidence="4 14" id="KW-0813">Transport</keyword>
<evidence type="ECO:0000256" key="13">
    <source>
        <dbReference type="ARBA" id="ARBA00046797"/>
    </source>
</evidence>
<keyword evidence="11" id="KW-0472">Membrane</keyword>
<comment type="function">
    <text evidence="12">Accessory subunit of the mitochondrial membrane respiratory chain NADH dehydrogenase (Complex I), that is believed not to be involved in catalysis. Complex I functions in the transfer of electrons from NADH to the respiratory chain. The immediate electron acceptor for the enzyme is believed to be ubiquinone. Involved in the interferon/all-trans-retinoic acid (IFN/RA) induced cell death. This apoptotic activity is inhibited by interaction with viral IRF1. Prevents the transactivation of STAT3 target genes. May play a role in CARD15-mediated innate mucosal responses and serve to regulate intestinal epithelial cell responses to microbes.</text>
</comment>
<accession>A0A7M7JKQ1</accession>
<dbReference type="Proteomes" id="UP000594260">
    <property type="component" value="Unplaced"/>
</dbReference>
<dbReference type="AlphaFoldDB" id="A0A7M7JKQ1"/>
<evidence type="ECO:0000313" key="16">
    <source>
        <dbReference type="Proteomes" id="UP000594260"/>
    </source>
</evidence>
<evidence type="ECO:0000256" key="6">
    <source>
        <dbReference type="ARBA" id="ARBA00022692"/>
    </source>
</evidence>
<proteinExistence type="inferred from homology"/>
<dbReference type="GO" id="GO:0045271">
    <property type="term" value="C:respiratory chain complex I"/>
    <property type="evidence" value="ECO:0007669"/>
    <property type="project" value="UniProtKB-UniRule"/>
</dbReference>
<evidence type="ECO:0000256" key="11">
    <source>
        <dbReference type="ARBA" id="ARBA00023136"/>
    </source>
</evidence>
<evidence type="ECO:0000256" key="3">
    <source>
        <dbReference type="ARBA" id="ARBA00018192"/>
    </source>
</evidence>
<keyword evidence="5 14" id="KW-0679">Respiratory chain</keyword>
<comment type="subcellular location">
    <subcellularLocation>
        <location evidence="1 14">Mitochondrion inner membrane</location>
        <topology evidence="1 14">Single-pass membrane protein</topology>
        <orientation evidence="1 14">Matrix side</orientation>
    </subcellularLocation>
</comment>
<keyword evidence="8 14" id="KW-0249">Electron transport</keyword>
<keyword evidence="9" id="KW-1133">Transmembrane helix</keyword>
<dbReference type="RefSeq" id="XP_022653659.1">
    <property type="nucleotide sequence ID" value="XM_022797924.1"/>
</dbReference>
<evidence type="ECO:0000256" key="2">
    <source>
        <dbReference type="ARBA" id="ARBA00007312"/>
    </source>
</evidence>
<dbReference type="GeneID" id="111247240"/>
<dbReference type="KEGG" id="vde:111247240"/>